<comment type="caution">
    <text evidence="2">The sequence shown here is derived from an EMBL/GenBank/DDBJ whole genome shotgun (WGS) entry which is preliminary data.</text>
</comment>
<accession>A0A062VAX2</accession>
<dbReference type="RefSeq" id="WP_048089361.1">
    <property type="nucleotide sequence ID" value="NZ_JMIY01000002.1"/>
</dbReference>
<dbReference type="PANTHER" id="PTHR43339:SF1">
    <property type="entry name" value="RUBRERYTHRIN"/>
    <property type="match status" value="1"/>
</dbReference>
<dbReference type="EMBL" id="JMIY01000002">
    <property type="protein sequence ID" value="KCZ72445.1"/>
    <property type="molecule type" value="Genomic_DNA"/>
</dbReference>
<proteinExistence type="predicted"/>
<dbReference type="Pfam" id="PF02915">
    <property type="entry name" value="Rubrerythrin"/>
    <property type="match status" value="1"/>
</dbReference>
<dbReference type="Proteomes" id="UP000027153">
    <property type="component" value="Unassembled WGS sequence"/>
</dbReference>
<dbReference type="InterPro" id="IPR009078">
    <property type="entry name" value="Ferritin-like_SF"/>
</dbReference>
<dbReference type="InterPro" id="IPR052773">
    <property type="entry name" value="Anaerobic_Peroxidase-Rel"/>
</dbReference>
<keyword evidence="3" id="KW-1185">Reference proteome</keyword>
<dbReference type="InterPro" id="IPR012347">
    <property type="entry name" value="Ferritin-like"/>
</dbReference>
<protein>
    <submittedName>
        <fullName evidence="2">Rubrerythrin</fullName>
    </submittedName>
</protein>
<feature type="domain" description="Ferritin-like diiron" evidence="1">
    <location>
        <begin position="1"/>
        <end position="126"/>
    </location>
</feature>
<dbReference type="GO" id="GO:0016491">
    <property type="term" value="F:oxidoreductase activity"/>
    <property type="evidence" value="ECO:0007669"/>
    <property type="project" value="InterPro"/>
</dbReference>
<dbReference type="Gene3D" id="1.20.1260.10">
    <property type="match status" value="1"/>
</dbReference>
<dbReference type="PROSITE" id="PS50905">
    <property type="entry name" value="FERRITIN_LIKE"/>
    <property type="match status" value="1"/>
</dbReference>
<sequence length="127" mass="14823">MQILKIMEKTFESESNEVALYLAMSQRADEEGHPEVAQYLRQIAMDEAWHAAEFALLLGKIKDTRSNLEIMLEGEIKEEKDKEEAARVALSEGEENAFRIFTWSMHSERSHKEVIRKMLLKLQEKIK</sequence>
<dbReference type="PATRIC" id="fig|1392998.3.peg.1037"/>
<dbReference type="OrthoDB" id="147647at2157"/>
<dbReference type="SUPFAM" id="SSF47240">
    <property type="entry name" value="Ferritin-like"/>
    <property type="match status" value="1"/>
</dbReference>
<evidence type="ECO:0000313" key="2">
    <source>
        <dbReference type="EMBL" id="KCZ72445.1"/>
    </source>
</evidence>
<dbReference type="GO" id="GO:0046872">
    <property type="term" value="F:metal ion binding"/>
    <property type="evidence" value="ECO:0007669"/>
    <property type="project" value="InterPro"/>
</dbReference>
<name>A0A062VAX2_9EURY</name>
<dbReference type="PANTHER" id="PTHR43339">
    <property type="entry name" value="RUBRERYTHRIN-RELATED"/>
    <property type="match status" value="1"/>
</dbReference>
<organism evidence="2 3">
    <name type="scientific">Candidatus Methanoperedens nitratireducens</name>
    <dbReference type="NCBI Taxonomy" id="1392998"/>
    <lineage>
        <taxon>Archaea</taxon>
        <taxon>Methanobacteriati</taxon>
        <taxon>Methanobacteriota</taxon>
        <taxon>Stenosarchaea group</taxon>
        <taxon>Methanomicrobia</taxon>
        <taxon>Methanosarcinales</taxon>
        <taxon>ANME-2 cluster</taxon>
        <taxon>Candidatus Methanoperedentaceae</taxon>
        <taxon>Candidatus Methanoperedens</taxon>
    </lineage>
</organism>
<evidence type="ECO:0000259" key="1">
    <source>
        <dbReference type="PROSITE" id="PS50905"/>
    </source>
</evidence>
<dbReference type="InterPro" id="IPR009040">
    <property type="entry name" value="Ferritin-like_diiron"/>
</dbReference>
<dbReference type="InterPro" id="IPR003251">
    <property type="entry name" value="Rr_diiron-bd_dom"/>
</dbReference>
<gene>
    <name evidence="2" type="ORF">ANME2D_00872</name>
</gene>
<evidence type="ECO:0000313" key="3">
    <source>
        <dbReference type="Proteomes" id="UP000027153"/>
    </source>
</evidence>
<reference evidence="2 3" key="1">
    <citation type="journal article" date="2013" name="Nature">
        <title>Anaerobic oxidation of methane coupled to nitrate reduction in a novel archaeal lineage.</title>
        <authorList>
            <person name="Haroon M.F."/>
            <person name="Hu S."/>
            <person name="Shi Y."/>
            <person name="Imelfort M."/>
            <person name="Keller J."/>
            <person name="Hugenholtz P."/>
            <person name="Yuan Z."/>
            <person name="Tyson G.W."/>
        </authorList>
    </citation>
    <scope>NUCLEOTIDE SEQUENCE [LARGE SCALE GENOMIC DNA]</scope>
    <source>
        <strain evidence="2 3">ANME-2d</strain>
    </source>
</reference>
<dbReference type="AlphaFoldDB" id="A0A062VAX2"/>